<evidence type="ECO:0000256" key="1">
    <source>
        <dbReference type="ARBA" id="ARBA00038501"/>
    </source>
</evidence>
<evidence type="ECO:0000313" key="7">
    <source>
        <dbReference type="EMBL" id="MBW15236.1"/>
    </source>
</evidence>
<dbReference type="GO" id="GO:0044877">
    <property type="term" value="F:protein-containing complex binding"/>
    <property type="evidence" value="ECO:0007669"/>
    <property type="project" value="TreeGrafter"/>
</dbReference>
<evidence type="ECO:0000256" key="5">
    <source>
        <dbReference type="ARBA" id="ARBA00046455"/>
    </source>
</evidence>
<dbReference type="Gene3D" id="3.40.50.720">
    <property type="entry name" value="NAD(P)-binding Rossmann-like Domain"/>
    <property type="match status" value="1"/>
</dbReference>
<dbReference type="PANTHER" id="PTHR12126:SF11">
    <property type="entry name" value="NADH DEHYDROGENASE [UBIQUINONE] 1 ALPHA SUBCOMPLEX SUBUNIT 9, MITOCHONDRIAL"/>
    <property type="match status" value="1"/>
</dbReference>
<reference evidence="7" key="1">
    <citation type="submission" date="2017-10" db="EMBL/GenBank/DDBJ databases">
        <title>Transcriptome Assembly of Sugarcane Aphid Adults.</title>
        <authorList>
            <person name="Scully E.D."/>
            <person name="Palmer N.A."/>
            <person name="Geib S.M."/>
            <person name="Sarath G."/>
            <person name="Sattler S.E."/>
        </authorList>
    </citation>
    <scope>NUCLEOTIDE SEQUENCE</scope>
    <source>
        <tissue evidence="7">Whole body</tissue>
    </source>
</reference>
<protein>
    <recommendedName>
        <fullName evidence="2">NADH dehydrogenase [ubiquinone] 1 alpha subcomplex subunit 9, mitochondrial</fullName>
    </recommendedName>
    <alternativeName>
        <fullName evidence="4">Complex I-39kD</fullName>
    </alternativeName>
    <alternativeName>
        <fullName evidence="3">NADH-ubiquinone oxidoreductase 39 kDa subunit</fullName>
    </alternativeName>
</protein>
<evidence type="ECO:0000256" key="4">
    <source>
        <dbReference type="ARBA" id="ARBA00043145"/>
    </source>
</evidence>
<accession>A0A2H8TM46</accession>
<evidence type="ECO:0000259" key="6">
    <source>
        <dbReference type="Pfam" id="PF01370"/>
    </source>
</evidence>
<proteinExistence type="inferred from homology"/>
<feature type="domain" description="NAD-dependent epimerase/dehydratase" evidence="6">
    <location>
        <begin position="62"/>
        <end position="277"/>
    </location>
</feature>
<dbReference type="InterPro" id="IPR051207">
    <property type="entry name" value="ComplexI_NDUFA9_subunit"/>
</dbReference>
<dbReference type="GO" id="GO:0005739">
    <property type="term" value="C:mitochondrion"/>
    <property type="evidence" value="ECO:0007669"/>
    <property type="project" value="TreeGrafter"/>
</dbReference>
<comment type="subunit">
    <text evidence="5">Complex I is composed of 45 different subunits. This a component of the hydrophobic protein fraction. Interacts with BLOC1S1. Interacts with SLC2A4. Interacts with CLOCK. Interacts with RAB5IF.</text>
</comment>
<sequence length="411" mass="46700">MSVHVFNNNVKVLRNRNLSLAICSTSHYSTESSEPRVIQRPSLSQLKRGTGGRSSFNGVVATVFGATGLLGGYLVNKLGKIGTQLIIPYRGDAYFIRELKLAGDLGQVLFQPYHLQDEESIRKAVKYSNVVINLVGRDWETKNFKFNDVHVEGARRIARISREMGVERLIHVSALNVDPLPAPIYLKKGSGFLASKKVGEQAVLDEFPDATIFRPSDIYGQGDRFLLMYSHAWRRSQQKIVLWQKGEQTVKQPVAVSDVAYGIVNAMLDKSTSGKIYQAVGPTPYLLSDLIDWMFAVLRRDNKFNFDYKRTGIMENPQYLLKMWLTDKLCPSWPPGYVTAERFEREFVSDILDERLPTLEDLGVKLTKAEERIPHELKFLRAFQYYMDTIGEFENPPPPPAYIAPPKRVFT</sequence>
<dbReference type="AlphaFoldDB" id="A0A2H8TM46"/>
<dbReference type="Pfam" id="PF01370">
    <property type="entry name" value="Epimerase"/>
    <property type="match status" value="1"/>
</dbReference>
<evidence type="ECO:0000256" key="2">
    <source>
        <dbReference type="ARBA" id="ARBA00040720"/>
    </source>
</evidence>
<dbReference type="EMBL" id="GFXV01003431">
    <property type="protein sequence ID" value="MBW15236.1"/>
    <property type="molecule type" value="Transcribed_RNA"/>
</dbReference>
<dbReference type="InterPro" id="IPR001509">
    <property type="entry name" value="Epimerase_deHydtase"/>
</dbReference>
<dbReference type="OrthoDB" id="275457at2759"/>
<dbReference type="SUPFAM" id="SSF51735">
    <property type="entry name" value="NAD(P)-binding Rossmann-fold domains"/>
    <property type="match status" value="1"/>
</dbReference>
<dbReference type="PANTHER" id="PTHR12126">
    <property type="entry name" value="NADH-UBIQUINONE OXIDOREDUCTASE 39 KDA SUBUNIT-RELATED"/>
    <property type="match status" value="1"/>
</dbReference>
<keyword evidence="7" id="KW-0830">Ubiquinone</keyword>
<dbReference type="CDD" id="cd05271">
    <property type="entry name" value="NDUFA9_like_SDR_a"/>
    <property type="match status" value="1"/>
</dbReference>
<comment type="similarity">
    <text evidence="1">Belongs to the complex I NDUFA9 subunit family.</text>
</comment>
<organism evidence="7">
    <name type="scientific">Melanaphis sacchari</name>
    <dbReference type="NCBI Taxonomy" id="742174"/>
    <lineage>
        <taxon>Eukaryota</taxon>
        <taxon>Metazoa</taxon>
        <taxon>Ecdysozoa</taxon>
        <taxon>Arthropoda</taxon>
        <taxon>Hexapoda</taxon>
        <taxon>Insecta</taxon>
        <taxon>Pterygota</taxon>
        <taxon>Neoptera</taxon>
        <taxon>Paraneoptera</taxon>
        <taxon>Hemiptera</taxon>
        <taxon>Sternorrhyncha</taxon>
        <taxon>Aphidomorpha</taxon>
        <taxon>Aphidoidea</taxon>
        <taxon>Aphididae</taxon>
        <taxon>Aphidini</taxon>
        <taxon>Melanaphis</taxon>
    </lineage>
</organism>
<evidence type="ECO:0000256" key="3">
    <source>
        <dbReference type="ARBA" id="ARBA00042000"/>
    </source>
</evidence>
<name>A0A2H8TM46_9HEMI</name>
<gene>
    <name evidence="7" type="primary">NDUFA9_3</name>
</gene>
<dbReference type="InterPro" id="IPR036291">
    <property type="entry name" value="NAD(P)-bd_dom_sf"/>
</dbReference>